<feature type="region of interest" description="Disordered" evidence="7">
    <location>
        <begin position="30"/>
        <end position="52"/>
    </location>
</feature>
<dbReference type="PROSITE" id="PS50066">
    <property type="entry name" value="MADS_BOX_2"/>
    <property type="match status" value="1"/>
</dbReference>
<proteinExistence type="predicted"/>
<dbReference type="PANTHER" id="PTHR11945">
    <property type="entry name" value="MADS BOX PROTEIN"/>
    <property type="match status" value="1"/>
</dbReference>
<dbReference type="GO" id="GO:0006357">
    <property type="term" value="P:regulation of transcription by RNA polymerase II"/>
    <property type="evidence" value="ECO:0000318"/>
    <property type="project" value="GO_Central"/>
</dbReference>
<dbReference type="GO" id="GO:0000981">
    <property type="term" value="F:DNA-binding transcription factor activity, RNA polymerase II-specific"/>
    <property type="evidence" value="ECO:0000318"/>
    <property type="project" value="GO_Central"/>
</dbReference>
<protein>
    <recommendedName>
        <fullName evidence="8">MADS-box domain-containing protein</fullName>
    </recommendedName>
</protein>
<keyword evidence="2" id="KW-0805">Transcription regulation</keyword>
<reference evidence="9" key="2">
    <citation type="submission" date="2017-06" db="EMBL/GenBank/DDBJ databases">
        <title>WGS assembly of Brachypodium distachyon.</title>
        <authorList>
            <consortium name="The International Brachypodium Initiative"/>
            <person name="Lucas S."/>
            <person name="Harmon-Smith M."/>
            <person name="Lail K."/>
            <person name="Tice H."/>
            <person name="Grimwood J."/>
            <person name="Bruce D."/>
            <person name="Barry K."/>
            <person name="Shu S."/>
            <person name="Lindquist E."/>
            <person name="Wang M."/>
            <person name="Pitluck S."/>
            <person name="Vogel J.P."/>
            <person name="Garvin D.F."/>
            <person name="Mockler T.C."/>
            <person name="Schmutz J."/>
            <person name="Rokhsar D."/>
            <person name="Bevan M.W."/>
        </authorList>
    </citation>
    <scope>NUCLEOTIDE SEQUENCE</scope>
    <source>
        <strain evidence="9">Bd21</strain>
    </source>
</reference>
<dbReference type="SUPFAM" id="SSF55455">
    <property type="entry name" value="SRF-like"/>
    <property type="match status" value="1"/>
</dbReference>
<evidence type="ECO:0000256" key="4">
    <source>
        <dbReference type="ARBA" id="ARBA00023163"/>
    </source>
</evidence>
<evidence type="ECO:0000256" key="7">
    <source>
        <dbReference type="SAM" id="MobiDB-lite"/>
    </source>
</evidence>
<dbReference type="InParanoid" id="A0A0Q3KYP4"/>
<dbReference type="GO" id="GO:0046983">
    <property type="term" value="F:protein dimerization activity"/>
    <property type="evidence" value="ECO:0007669"/>
    <property type="project" value="InterPro"/>
</dbReference>
<evidence type="ECO:0000256" key="2">
    <source>
        <dbReference type="ARBA" id="ARBA00023015"/>
    </source>
</evidence>
<feature type="domain" description="MADS-box" evidence="8">
    <location>
        <begin position="103"/>
        <end position="163"/>
    </location>
</feature>
<evidence type="ECO:0000313" key="9">
    <source>
        <dbReference type="EMBL" id="KQK16273.1"/>
    </source>
</evidence>
<dbReference type="Gramene" id="KQK16273">
    <property type="protein sequence ID" value="KQK16273"/>
    <property type="gene ID" value="BRADI_1g27901v3"/>
</dbReference>
<dbReference type="AlphaFoldDB" id="A0A0Q3KYP4"/>
<dbReference type="GO" id="GO:0000978">
    <property type="term" value="F:RNA polymerase II cis-regulatory region sequence-specific DNA binding"/>
    <property type="evidence" value="ECO:0000318"/>
    <property type="project" value="GO_Central"/>
</dbReference>
<keyword evidence="6" id="KW-0175">Coiled coil</keyword>
<evidence type="ECO:0000313" key="10">
    <source>
        <dbReference type="EnsemblPlants" id="KQK16273"/>
    </source>
</evidence>
<dbReference type="PANTHER" id="PTHR11945:SF776">
    <property type="entry name" value="AGAMOUS-LIKE 50-RELATED"/>
    <property type="match status" value="1"/>
</dbReference>
<evidence type="ECO:0000313" key="11">
    <source>
        <dbReference type="Proteomes" id="UP000008810"/>
    </source>
</evidence>
<dbReference type="FunCoup" id="A0A0Q3KYP4">
    <property type="interactions" value="46"/>
</dbReference>
<evidence type="ECO:0000256" key="3">
    <source>
        <dbReference type="ARBA" id="ARBA00023125"/>
    </source>
</evidence>
<evidence type="ECO:0000259" key="8">
    <source>
        <dbReference type="PROSITE" id="PS50066"/>
    </source>
</evidence>
<keyword evidence="5" id="KW-0539">Nucleus</keyword>
<gene>
    <name evidence="9" type="ORF">BRADI_1g27901v3</name>
</gene>
<dbReference type="SMART" id="SM00432">
    <property type="entry name" value="MADS"/>
    <property type="match status" value="1"/>
</dbReference>
<dbReference type="FunFam" id="3.40.1810.10:FF:000006">
    <property type="entry name" value="Agamous-like MADS-box protein AGL62"/>
    <property type="match status" value="1"/>
</dbReference>
<evidence type="ECO:0000256" key="1">
    <source>
        <dbReference type="ARBA" id="ARBA00004123"/>
    </source>
</evidence>
<dbReference type="Proteomes" id="UP000008810">
    <property type="component" value="Chromosome 1"/>
</dbReference>
<dbReference type="ExpressionAtlas" id="A0A0Q3KYP4">
    <property type="expression patterns" value="baseline"/>
</dbReference>
<feature type="coiled-coil region" evidence="6">
    <location>
        <begin position="190"/>
        <end position="224"/>
    </location>
</feature>
<keyword evidence="3" id="KW-0238">DNA-binding</keyword>
<sequence length="276" mass="30943">MFRAVASIGHELKGTSTPREENVLATMMKHGQIHPSTNEGEKKRRKENRSSLRLIEKQSLIAGMRIPNPHRPPHSRDTNNTRLASVLRREREIKQRALQMASRGRQRIEIRPIADTSRRQVTFSKRRSGLFKKASELCALCGADLALVVFSPAGRAFAFGNPSADHVLRRHVPLDSDDGGGAQPLPVLDERAEREAAVAARTELEEAKARVGAEQARLGAVEEKVRLAMAGRPFYWEADVVALGEAELREFARALLRLRDDVRRRQNALLSDNDNR</sequence>
<keyword evidence="4" id="KW-0804">Transcription</keyword>
<reference evidence="9 10" key="1">
    <citation type="journal article" date="2010" name="Nature">
        <title>Genome sequencing and analysis of the model grass Brachypodium distachyon.</title>
        <authorList>
            <consortium name="International Brachypodium Initiative"/>
        </authorList>
    </citation>
    <scope>NUCLEOTIDE SEQUENCE [LARGE SCALE GENOMIC DNA]</scope>
    <source>
        <strain evidence="9 10">Bd21</strain>
    </source>
</reference>
<organism evidence="9">
    <name type="scientific">Brachypodium distachyon</name>
    <name type="common">Purple false brome</name>
    <name type="synonym">Trachynia distachya</name>
    <dbReference type="NCBI Taxonomy" id="15368"/>
    <lineage>
        <taxon>Eukaryota</taxon>
        <taxon>Viridiplantae</taxon>
        <taxon>Streptophyta</taxon>
        <taxon>Embryophyta</taxon>
        <taxon>Tracheophyta</taxon>
        <taxon>Spermatophyta</taxon>
        <taxon>Magnoliopsida</taxon>
        <taxon>Liliopsida</taxon>
        <taxon>Poales</taxon>
        <taxon>Poaceae</taxon>
        <taxon>BOP clade</taxon>
        <taxon>Pooideae</taxon>
        <taxon>Stipodae</taxon>
        <taxon>Brachypodieae</taxon>
        <taxon>Brachypodium</taxon>
    </lineage>
</organism>
<accession>A0A0Q3KYP4</accession>
<dbReference type="PRINTS" id="PR00404">
    <property type="entry name" value="MADSDOMAIN"/>
</dbReference>
<comment type="subcellular location">
    <subcellularLocation>
        <location evidence="1">Nucleus</location>
    </subcellularLocation>
</comment>
<dbReference type="OrthoDB" id="1898716at2759"/>
<name>A0A0Q3KYP4_BRADI</name>
<dbReference type="InterPro" id="IPR036879">
    <property type="entry name" value="TF_MADSbox_sf"/>
</dbReference>
<dbReference type="GO" id="GO:0005634">
    <property type="term" value="C:nucleus"/>
    <property type="evidence" value="ECO:0007669"/>
    <property type="project" value="UniProtKB-SubCell"/>
</dbReference>
<reference evidence="10" key="3">
    <citation type="submission" date="2018-08" db="UniProtKB">
        <authorList>
            <consortium name="EnsemblPlants"/>
        </authorList>
    </citation>
    <scope>IDENTIFICATION</scope>
    <source>
        <strain evidence="10">cv. Bd21</strain>
    </source>
</reference>
<dbReference type="EMBL" id="CM000880">
    <property type="protein sequence ID" value="KQK16273.1"/>
    <property type="molecule type" value="Genomic_DNA"/>
</dbReference>
<dbReference type="Gene3D" id="3.40.1810.10">
    <property type="entry name" value="Transcription factor, MADS-box"/>
    <property type="match status" value="1"/>
</dbReference>
<evidence type="ECO:0000256" key="5">
    <source>
        <dbReference type="ARBA" id="ARBA00023242"/>
    </source>
</evidence>
<dbReference type="InterPro" id="IPR002100">
    <property type="entry name" value="TF_MADSbox"/>
</dbReference>
<keyword evidence="11" id="KW-1185">Reference proteome</keyword>
<evidence type="ECO:0000256" key="6">
    <source>
        <dbReference type="SAM" id="Coils"/>
    </source>
</evidence>
<dbReference type="EnsemblPlants" id="KQK16273">
    <property type="protein sequence ID" value="KQK16273"/>
    <property type="gene ID" value="BRADI_1g27901v3"/>
</dbReference>
<dbReference type="Pfam" id="PF00319">
    <property type="entry name" value="SRF-TF"/>
    <property type="match status" value="1"/>
</dbReference>